<evidence type="ECO:0000256" key="2">
    <source>
        <dbReference type="ARBA" id="ARBA00022771"/>
    </source>
</evidence>
<dbReference type="PROSITE" id="PS51523">
    <property type="entry name" value="ZF_HD_DIMER"/>
    <property type="match status" value="1"/>
</dbReference>
<dbReference type="GeneID" id="111308490"/>
<evidence type="ECO:0000256" key="3">
    <source>
        <dbReference type="ARBA" id="ARBA00022833"/>
    </source>
</evidence>
<evidence type="ECO:0000256" key="1">
    <source>
        <dbReference type="ARBA" id="ARBA00022723"/>
    </source>
</evidence>
<reference evidence="7" key="1">
    <citation type="submission" date="2025-08" db="UniProtKB">
        <authorList>
            <consortium name="RefSeq"/>
        </authorList>
    </citation>
    <scope>IDENTIFICATION</scope>
    <source>
        <tissue evidence="7">Fruit stalk</tissue>
    </source>
</reference>
<dbReference type="GO" id="GO:0003700">
    <property type="term" value="F:DNA-binding transcription factor activity"/>
    <property type="evidence" value="ECO:0007669"/>
    <property type="project" value="TreeGrafter"/>
</dbReference>
<dbReference type="GO" id="GO:0008270">
    <property type="term" value="F:zinc ion binding"/>
    <property type="evidence" value="ECO:0007669"/>
    <property type="project" value="UniProtKB-KW"/>
</dbReference>
<keyword evidence="3" id="KW-0862">Zinc</keyword>
<dbReference type="GO" id="GO:0050793">
    <property type="term" value="P:regulation of developmental process"/>
    <property type="evidence" value="ECO:0007669"/>
    <property type="project" value="TreeGrafter"/>
</dbReference>
<feature type="domain" description="ZF-HD dimerization-type" evidence="5">
    <location>
        <begin position="32"/>
        <end position="79"/>
    </location>
</feature>
<dbReference type="AlphaFoldDB" id="A0A6P6ACL4"/>
<feature type="region of interest" description="Disordered" evidence="4">
    <location>
        <begin position="114"/>
        <end position="168"/>
    </location>
</feature>
<proteinExistence type="predicted"/>
<organism evidence="6 7">
    <name type="scientific">Durio zibethinus</name>
    <name type="common">Durian</name>
    <dbReference type="NCBI Taxonomy" id="66656"/>
    <lineage>
        <taxon>Eukaryota</taxon>
        <taxon>Viridiplantae</taxon>
        <taxon>Streptophyta</taxon>
        <taxon>Embryophyta</taxon>
        <taxon>Tracheophyta</taxon>
        <taxon>Spermatophyta</taxon>
        <taxon>Magnoliopsida</taxon>
        <taxon>eudicotyledons</taxon>
        <taxon>Gunneridae</taxon>
        <taxon>Pentapetalae</taxon>
        <taxon>rosids</taxon>
        <taxon>malvids</taxon>
        <taxon>Malvales</taxon>
        <taxon>Malvaceae</taxon>
        <taxon>Helicteroideae</taxon>
        <taxon>Durio</taxon>
    </lineage>
</organism>
<dbReference type="PANTHER" id="PTHR31948:SF169">
    <property type="entry name" value="MINI ZINC FINGER PROTEIN 2"/>
    <property type="match status" value="1"/>
</dbReference>
<keyword evidence="2" id="KW-0863">Zinc-finger</keyword>
<dbReference type="GO" id="GO:0005634">
    <property type="term" value="C:nucleus"/>
    <property type="evidence" value="ECO:0007669"/>
    <property type="project" value="TreeGrafter"/>
</dbReference>
<feature type="compositionally biased region" description="Basic and acidic residues" evidence="4">
    <location>
        <begin position="118"/>
        <end position="135"/>
    </location>
</feature>
<dbReference type="Pfam" id="PF04770">
    <property type="entry name" value="ZF-HD_dimer"/>
    <property type="match status" value="1"/>
</dbReference>
<accession>A0A6P6ACL4</accession>
<sequence>MDDINDQSNNGANAVRRRINRQALGEQAGDTYMECGRHVSLSAGRYTVDGFSEFLKGAAGENPMRCAACGCYSSFHRKVVPTHFRNAEHYHLFKYIGFVRPVPQPLQPPLPLMPQPEMPHELIAESRSEEERSATDEESEEISELDSEIDDEEVEIINGGDIDSKELD</sequence>
<name>A0A6P6ACL4_DURZI</name>
<keyword evidence="6" id="KW-1185">Reference proteome</keyword>
<dbReference type="PANTHER" id="PTHR31948">
    <property type="entry name" value="ZINC-FINGER HOMEODOMAIN PROTEIN 2"/>
    <property type="match status" value="1"/>
</dbReference>
<feature type="compositionally biased region" description="Acidic residues" evidence="4">
    <location>
        <begin position="136"/>
        <end position="155"/>
    </location>
</feature>
<gene>
    <name evidence="7" type="primary">LOC111308490</name>
</gene>
<evidence type="ECO:0000313" key="7">
    <source>
        <dbReference type="RefSeq" id="XP_022762551.1"/>
    </source>
</evidence>
<evidence type="ECO:0000259" key="5">
    <source>
        <dbReference type="PROSITE" id="PS51523"/>
    </source>
</evidence>
<dbReference type="OrthoDB" id="947231at2759"/>
<dbReference type="Proteomes" id="UP000515121">
    <property type="component" value="Unplaced"/>
</dbReference>
<dbReference type="InterPro" id="IPR006456">
    <property type="entry name" value="ZF_HD_homeobox_Cys/His_dimer"/>
</dbReference>
<dbReference type="GO" id="GO:0000976">
    <property type="term" value="F:transcription cis-regulatory region binding"/>
    <property type="evidence" value="ECO:0007669"/>
    <property type="project" value="TreeGrafter"/>
</dbReference>
<protein>
    <submittedName>
        <fullName evidence="7">Zinc-finger homeodomain protein 2-like</fullName>
    </submittedName>
</protein>
<dbReference type="RefSeq" id="XP_022762551.1">
    <property type="nucleotide sequence ID" value="XM_022906816.1"/>
</dbReference>
<evidence type="ECO:0000256" key="4">
    <source>
        <dbReference type="SAM" id="MobiDB-lite"/>
    </source>
</evidence>
<keyword evidence="1" id="KW-0479">Metal-binding</keyword>
<dbReference type="KEGG" id="dzi:111308490"/>
<evidence type="ECO:0000313" key="6">
    <source>
        <dbReference type="Proteomes" id="UP000515121"/>
    </source>
</evidence>